<feature type="region of interest" description="Disordered" evidence="1">
    <location>
        <begin position="400"/>
        <end position="427"/>
    </location>
</feature>
<organism evidence="3 4">
    <name type="scientific">Peronospora destructor</name>
    <dbReference type="NCBI Taxonomy" id="86335"/>
    <lineage>
        <taxon>Eukaryota</taxon>
        <taxon>Sar</taxon>
        <taxon>Stramenopiles</taxon>
        <taxon>Oomycota</taxon>
        <taxon>Peronosporomycetes</taxon>
        <taxon>Peronosporales</taxon>
        <taxon>Peronosporaceae</taxon>
        <taxon>Peronospora</taxon>
    </lineage>
</organism>
<dbReference type="SUPFAM" id="SSF64268">
    <property type="entry name" value="PX domain"/>
    <property type="match status" value="1"/>
</dbReference>
<dbReference type="Pfam" id="PF00787">
    <property type="entry name" value="PX"/>
    <property type="match status" value="1"/>
</dbReference>
<sequence>MKEIKDAHQTVNTKLLKTKEISDKTKSMETKLEAAETQDAVVGVAVAIDVKAAAEELESVTIDVEPALEEPESAVGVQELTELATDQLQSIEAESDEVVDAVGAAKDDRVEVKSVEMNSVETEDTGGLTVVFEVVESVAEDAVCPEINEEAVAATAEKEATVEETTVSDDIKEDLSADAAANLESTEAVVENGSDSSDADNKGATTEGLAALATDEEPADKRIPVDTCEEVTSAVETDAMKAVAAEGDTETTTWEAVESEYLDEAEPVIQDMDLSVEGIATETTIEEVVVKAVADFETDDEAVPAELEVSAEGDSKIVAEEVTEGEAAPVDEEVEEAIAVQEQEVAGKETEAFDIEADIAVESSVTTETTTGDDTPVNGIVGTIVKEVKAEEVDVVKNDEAARKETETASIDEDAEVDVEETETDTTPFDEGTEVVVSAVEIVAVAPSAEIDEASVDETKTSNTEVAEVAVEETVTEIVPVTETKEVQLEKSENVEAVAAENDLATEKVEESDQSIDKMPAVATVQTASAIATGSEDEVAPIKQTPALKIDSADGKPVEVNLTVSTASEYKENESSKSSDNFEVDAKPISAVSTLIGRFEHIAKRNAMEAASSRTSSRVSSPLFRGTVSETVVKSNKTIENTKGTVHVTSNNEDVLTEAEADQEVSEIETSAKVAESVDVCFGFEETPAEIDEKAATLNETVAHENALAATDVDGAAKVVEATFVAVDDEESTLEVEACNEKLDAFDEASVVGVVEQELIDESSEAEVEVAKTLAIEIEQAEIIAEPEIEDVGLESSTKEEISRTAKEADAIALEATKTDGAVEEVPVDIAEADYAASQPQTILAAYKPAEASILFVDAPELDAAWNEAVGDVQEDAAPSATSVVDMEEAVATSDFTTEETMDNFMPVTKQIEEHSSDFVSAMKETQAMYEELTESQVEGGKQEEMTQSMEKEMILTSPPAPGVQIDGGALAYKVTTKASVVTAPSNEVTKAVNDDAMGTEGTPERDSLQIPYEQLTYEILGFTRANNVIMYHIYAINNATDEQAMSIPKRYSEFKLLDEQLRALDLPSALGLPVLPKSGVVSFLRGRRSQKTIEMREKAFGDFLHYVRDHEDLHRSTVFQRFIAN</sequence>
<keyword evidence="4" id="KW-1185">Reference proteome</keyword>
<feature type="domain" description="PX" evidence="2">
    <location>
        <begin position="1013"/>
        <end position="1126"/>
    </location>
</feature>
<evidence type="ECO:0000313" key="3">
    <source>
        <dbReference type="EMBL" id="CAI5743691.1"/>
    </source>
</evidence>
<dbReference type="EMBL" id="CANTFM010001911">
    <property type="protein sequence ID" value="CAI5743691.1"/>
    <property type="molecule type" value="Genomic_DNA"/>
</dbReference>
<dbReference type="CDD" id="cd06093">
    <property type="entry name" value="PX_domain"/>
    <property type="match status" value="1"/>
</dbReference>
<dbReference type="Gene3D" id="3.30.1520.10">
    <property type="entry name" value="Phox-like domain"/>
    <property type="match status" value="1"/>
</dbReference>
<accession>A0AAV0V7W3</accession>
<dbReference type="InterPro" id="IPR001683">
    <property type="entry name" value="PX_dom"/>
</dbReference>
<protein>
    <recommendedName>
        <fullName evidence="2">PX domain-containing protein</fullName>
    </recommendedName>
</protein>
<evidence type="ECO:0000256" key="1">
    <source>
        <dbReference type="SAM" id="MobiDB-lite"/>
    </source>
</evidence>
<gene>
    <name evidence="3" type="ORF">PDE001_LOCUS8888</name>
</gene>
<name>A0AAV0V7W3_9STRA</name>
<comment type="caution">
    <text evidence="3">The sequence shown here is derived from an EMBL/GenBank/DDBJ whole genome shotgun (WGS) entry which is preliminary data.</text>
</comment>
<feature type="compositionally biased region" description="Acidic residues" evidence="1">
    <location>
        <begin position="410"/>
        <end position="424"/>
    </location>
</feature>
<dbReference type="AlphaFoldDB" id="A0AAV0V7W3"/>
<evidence type="ECO:0000259" key="2">
    <source>
        <dbReference type="PROSITE" id="PS50195"/>
    </source>
</evidence>
<dbReference type="InterPro" id="IPR036871">
    <property type="entry name" value="PX_dom_sf"/>
</dbReference>
<dbReference type="Proteomes" id="UP001162029">
    <property type="component" value="Unassembled WGS sequence"/>
</dbReference>
<dbReference type="PROSITE" id="PS50195">
    <property type="entry name" value="PX"/>
    <property type="match status" value="1"/>
</dbReference>
<proteinExistence type="predicted"/>
<evidence type="ECO:0000313" key="4">
    <source>
        <dbReference type="Proteomes" id="UP001162029"/>
    </source>
</evidence>
<dbReference type="GO" id="GO:0035091">
    <property type="term" value="F:phosphatidylinositol binding"/>
    <property type="evidence" value="ECO:0007669"/>
    <property type="project" value="InterPro"/>
</dbReference>
<reference evidence="3" key="1">
    <citation type="submission" date="2022-12" db="EMBL/GenBank/DDBJ databases">
        <authorList>
            <person name="Webb A."/>
        </authorList>
    </citation>
    <scope>NUCLEOTIDE SEQUENCE</scope>
    <source>
        <strain evidence="3">Pd1</strain>
    </source>
</reference>